<dbReference type="OrthoDB" id="8231111at2"/>
<gene>
    <name evidence="2" type="ORF">FS320_30690</name>
</gene>
<evidence type="ECO:0000313" key="2">
    <source>
        <dbReference type="EMBL" id="MPR29349.1"/>
    </source>
</evidence>
<organism evidence="2 3">
    <name type="scientific">Microvirga tunisiensis</name>
    <dbReference type="NCBI Taxonomy" id="2108360"/>
    <lineage>
        <taxon>Bacteria</taxon>
        <taxon>Pseudomonadati</taxon>
        <taxon>Pseudomonadota</taxon>
        <taxon>Alphaproteobacteria</taxon>
        <taxon>Hyphomicrobiales</taxon>
        <taxon>Methylobacteriaceae</taxon>
        <taxon>Microvirga</taxon>
    </lineage>
</organism>
<proteinExistence type="predicted"/>
<evidence type="ECO:0000256" key="1">
    <source>
        <dbReference type="SAM" id="SignalP"/>
    </source>
</evidence>
<dbReference type="EMBL" id="VOSK01000221">
    <property type="protein sequence ID" value="MPR29349.1"/>
    <property type="molecule type" value="Genomic_DNA"/>
</dbReference>
<dbReference type="Proteomes" id="UP000403266">
    <property type="component" value="Unassembled WGS sequence"/>
</dbReference>
<evidence type="ECO:0000313" key="3">
    <source>
        <dbReference type="Proteomes" id="UP000403266"/>
    </source>
</evidence>
<feature type="chain" id="PRO_5030135714" description="DUF3617 family protein" evidence="1">
    <location>
        <begin position="29"/>
        <end position="132"/>
    </location>
</feature>
<evidence type="ECO:0008006" key="4">
    <source>
        <dbReference type="Google" id="ProtNLM"/>
    </source>
</evidence>
<name>A0A5N7MS92_9HYPH</name>
<keyword evidence="3" id="KW-1185">Reference proteome</keyword>
<keyword evidence="1" id="KW-0732">Signal</keyword>
<protein>
    <recommendedName>
        <fullName evidence="4">DUF3617 family protein</fullName>
    </recommendedName>
</protein>
<sequence>MTATYRTMAAWMVAGTLLGPVTGGPAHAASLSELQGAWVINSAECSDVFTKRSGRFAFKLNKRNADTSFIINGNRIQGARATCSLGSEKPTSDGFRAVLDCSSRMMMGALPISFRVPNANTNREVRSGLPRS</sequence>
<comment type="caution">
    <text evidence="2">The sequence shown here is derived from an EMBL/GenBank/DDBJ whole genome shotgun (WGS) entry which is preliminary data.</text>
</comment>
<feature type="signal peptide" evidence="1">
    <location>
        <begin position="1"/>
        <end position="28"/>
    </location>
</feature>
<dbReference type="RefSeq" id="WP_152716126.1">
    <property type="nucleotide sequence ID" value="NZ_VOSJ01000233.1"/>
</dbReference>
<dbReference type="AlphaFoldDB" id="A0A5N7MS92"/>
<reference evidence="2 3" key="1">
    <citation type="journal article" date="2019" name="Syst. Appl. Microbiol.">
        <title>Microvirga tunisiensis sp. nov., a root nodule symbiotic bacterium isolated from Lupinus micranthus and L. luteus grown in Northern Tunisia.</title>
        <authorList>
            <person name="Msaddak A."/>
            <person name="Rejili M."/>
            <person name="Duran D."/>
            <person name="Mars M."/>
            <person name="Palacios J.M."/>
            <person name="Ruiz-Argueso T."/>
            <person name="Rey L."/>
            <person name="Imperial J."/>
        </authorList>
    </citation>
    <scope>NUCLEOTIDE SEQUENCE [LARGE SCALE GENOMIC DNA]</scope>
    <source>
        <strain evidence="2 3">Lmie10</strain>
    </source>
</reference>
<accession>A0A5N7MS92</accession>